<feature type="binding site" evidence="9">
    <location>
        <position position="186"/>
    </location>
    <ligand>
        <name>Mg(2+)</name>
        <dbReference type="ChEBI" id="CHEBI:18420"/>
    </ligand>
</feature>
<dbReference type="GO" id="GO:0005525">
    <property type="term" value="F:GTP binding"/>
    <property type="evidence" value="ECO:0007669"/>
    <property type="project" value="UniProtKB-KW"/>
</dbReference>
<keyword evidence="6" id="KW-0449">Lipoprotein</keyword>
<keyword evidence="12" id="KW-1185">Reference proteome</keyword>
<feature type="binding site" evidence="8">
    <location>
        <begin position="275"/>
        <end position="278"/>
    </location>
    <ligand>
        <name>GTP</name>
        <dbReference type="ChEBI" id="CHEBI:37565"/>
    </ligand>
</feature>
<keyword evidence="1" id="KW-0519">Myristate</keyword>
<dbReference type="SUPFAM" id="SSF52540">
    <property type="entry name" value="P-loop containing nucleoside triphosphate hydrolases"/>
    <property type="match status" value="1"/>
</dbReference>
<evidence type="ECO:0000313" key="11">
    <source>
        <dbReference type="EMBL" id="KAJ3180942.1"/>
    </source>
</evidence>
<evidence type="ECO:0000313" key="12">
    <source>
        <dbReference type="Proteomes" id="UP001212152"/>
    </source>
</evidence>
<keyword evidence="7" id="KW-0807">Transducer</keyword>
<dbReference type="CDD" id="cd00066">
    <property type="entry name" value="G-alpha"/>
    <property type="match status" value="1"/>
</dbReference>
<proteinExistence type="predicted"/>
<keyword evidence="6" id="KW-0564">Palmitate</keyword>
<dbReference type="GO" id="GO:0005834">
    <property type="term" value="C:heterotrimeric G-protein complex"/>
    <property type="evidence" value="ECO:0007669"/>
    <property type="project" value="TreeGrafter"/>
</dbReference>
<reference evidence="11" key="1">
    <citation type="submission" date="2020-05" db="EMBL/GenBank/DDBJ databases">
        <title>Phylogenomic resolution of chytrid fungi.</title>
        <authorList>
            <person name="Stajich J.E."/>
            <person name="Amses K."/>
            <person name="Simmons R."/>
            <person name="Seto K."/>
            <person name="Myers J."/>
            <person name="Bonds A."/>
            <person name="Quandt C.A."/>
            <person name="Barry K."/>
            <person name="Liu P."/>
            <person name="Grigoriev I."/>
            <person name="Longcore J.E."/>
            <person name="James T.Y."/>
        </authorList>
    </citation>
    <scope>NUCLEOTIDE SEQUENCE</scope>
    <source>
        <strain evidence="11">JEL0379</strain>
    </source>
</reference>
<dbReference type="PANTHER" id="PTHR10218:SF302">
    <property type="entry name" value="GUANINE NUCLEOTIDE-BINDING PROTEIN ALPHA-5 SUBUNIT"/>
    <property type="match status" value="1"/>
</dbReference>
<keyword evidence="4 9" id="KW-0460">Magnesium</keyword>
<evidence type="ECO:0000256" key="10">
    <source>
        <dbReference type="SAM" id="MobiDB-lite"/>
    </source>
</evidence>
<dbReference type="InterPro" id="IPR027417">
    <property type="entry name" value="P-loop_NTPase"/>
</dbReference>
<dbReference type="GO" id="GO:0001664">
    <property type="term" value="F:G protein-coupled receptor binding"/>
    <property type="evidence" value="ECO:0007669"/>
    <property type="project" value="TreeGrafter"/>
</dbReference>
<evidence type="ECO:0000256" key="9">
    <source>
        <dbReference type="PIRSR" id="PIRSR601019-2"/>
    </source>
</evidence>
<dbReference type="SUPFAM" id="SSF47895">
    <property type="entry name" value="Transducin (alpha subunit), insertion domain"/>
    <property type="match status" value="1"/>
</dbReference>
<dbReference type="SMART" id="SM00275">
    <property type="entry name" value="G_alpha"/>
    <property type="match status" value="1"/>
</dbReference>
<name>A0AAD5TPL8_9FUNG</name>
<accession>A0AAD5TPL8</accession>
<dbReference type="EMBL" id="JADGJQ010000014">
    <property type="protein sequence ID" value="KAJ3180942.1"/>
    <property type="molecule type" value="Genomic_DNA"/>
</dbReference>
<keyword evidence="3 8" id="KW-0547">Nucleotide-binding</keyword>
<dbReference type="Gene3D" id="3.40.50.300">
    <property type="entry name" value="P-loop containing nucleotide triphosphate hydrolases"/>
    <property type="match status" value="1"/>
</dbReference>
<evidence type="ECO:0000256" key="6">
    <source>
        <dbReference type="ARBA" id="ARBA00023139"/>
    </source>
</evidence>
<evidence type="ECO:0000256" key="1">
    <source>
        <dbReference type="ARBA" id="ARBA00022707"/>
    </source>
</evidence>
<evidence type="ECO:0000256" key="3">
    <source>
        <dbReference type="ARBA" id="ARBA00022741"/>
    </source>
</evidence>
<evidence type="ECO:0000256" key="7">
    <source>
        <dbReference type="ARBA" id="ARBA00023224"/>
    </source>
</evidence>
<dbReference type="AlphaFoldDB" id="A0AAD5TPL8"/>
<gene>
    <name evidence="11" type="primary">GPA1_3</name>
    <name evidence="11" type="ORF">HDU87_001590</name>
</gene>
<comment type="caution">
    <text evidence="11">The sequence shown here is derived from an EMBL/GenBank/DDBJ whole genome shotgun (WGS) entry which is preliminary data.</text>
</comment>
<sequence>MADEDSPATRRRARAHSNEIDAQIKKDAAAKRDDKSSKILLLGSGDSGKTTVLKQMKILHGAGFSAAERAGYKRIIARNILESMKALVEALEPLDLELSNPELKPLAKKVLKYEIPQSESTPPLSDEVVQAIKALWQDVGIQEALRNANQFFIQDTAEHFLMDVDKYVAPRYLPDDQDVLYARQRTTDISQHVFTIDKRTIKVFDVGGQLSERVFWAPYFEAELNAILFIASLAAYDQRLVEDAAVSRMLDALVLFESVANHPLLRNVGMILFLNKTDLFMQKLQWSPINRYFPDYKGGNDLKSAGTFFAHKFQAQNKVPDRRIYTHFTTGTDSKHMNVILRAVKDTIVRANLAASGL</sequence>
<dbReference type="GO" id="GO:0031683">
    <property type="term" value="F:G-protein beta/gamma-subunit complex binding"/>
    <property type="evidence" value="ECO:0007669"/>
    <property type="project" value="InterPro"/>
</dbReference>
<dbReference type="InterPro" id="IPR001019">
    <property type="entry name" value="Gprotein_alpha_su"/>
</dbReference>
<dbReference type="FunFam" id="3.40.50.300:FF:000692">
    <property type="entry name" value="Guanine nucleotide-binding protein subunit alpha"/>
    <property type="match status" value="1"/>
</dbReference>
<dbReference type="GO" id="GO:0005737">
    <property type="term" value="C:cytoplasm"/>
    <property type="evidence" value="ECO:0007669"/>
    <property type="project" value="TreeGrafter"/>
</dbReference>
<feature type="region of interest" description="Disordered" evidence="10">
    <location>
        <begin position="1"/>
        <end position="29"/>
    </location>
</feature>
<dbReference type="GO" id="GO:0032502">
    <property type="term" value="P:developmental process"/>
    <property type="evidence" value="ECO:0007669"/>
    <property type="project" value="UniProtKB-ARBA"/>
</dbReference>
<dbReference type="Pfam" id="PF00503">
    <property type="entry name" value="G-alpha"/>
    <property type="match status" value="1"/>
</dbReference>
<feature type="binding site" evidence="9">
    <location>
        <position position="50"/>
    </location>
    <ligand>
        <name>Mg(2+)</name>
        <dbReference type="ChEBI" id="CHEBI:18420"/>
    </ligand>
</feature>
<organism evidence="11 12">
    <name type="scientific">Geranomyces variabilis</name>
    <dbReference type="NCBI Taxonomy" id="109894"/>
    <lineage>
        <taxon>Eukaryota</taxon>
        <taxon>Fungi</taxon>
        <taxon>Fungi incertae sedis</taxon>
        <taxon>Chytridiomycota</taxon>
        <taxon>Chytridiomycota incertae sedis</taxon>
        <taxon>Chytridiomycetes</taxon>
        <taxon>Spizellomycetales</taxon>
        <taxon>Powellomycetaceae</taxon>
        <taxon>Geranomyces</taxon>
    </lineage>
</organism>
<protein>
    <submittedName>
        <fullName evidence="11">Guanine nucleotide-binding protein subunit alpha</fullName>
    </submittedName>
</protein>
<dbReference type="Proteomes" id="UP001212152">
    <property type="component" value="Unassembled WGS sequence"/>
</dbReference>
<dbReference type="PRINTS" id="PR00318">
    <property type="entry name" value="GPROTEINA"/>
</dbReference>
<dbReference type="Gene3D" id="1.10.400.10">
    <property type="entry name" value="GI Alpha 1, domain 2-like"/>
    <property type="match status" value="1"/>
</dbReference>
<keyword evidence="2 9" id="KW-0479">Metal-binding</keyword>
<keyword evidence="5 8" id="KW-0342">GTP-binding</keyword>
<dbReference type="GO" id="GO:0046872">
    <property type="term" value="F:metal ion binding"/>
    <property type="evidence" value="ECO:0007669"/>
    <property type="project" value="UniProtKB-KW"/>
</dbReference>
<dbReference type="PANTHER" id="PTHR10218">
    <property type="entry name" value="GTP-BINDING PROTEIN ALPHA SUBUNIT"/>
    <property type="match status" value="1"/>
</dbReference>
<feature type="binding site" evidence="8">
    <location>
        <begin position="180"/>
        <end position="186"/>
    </location>
    <ligand>
        <name>GTP</name>
        <dbReference type="ChEBI" id="CHEBI:37565"/>
    </ligand>
</feature>
<dbReference type="InterPro" id="IPR011025">
    <property type="entry name" value="GproteinA_insert"/>
</dbReference>
<dbReference type="GO" id="GO:0003924">
    <property type="term" value="F:GTPase activity"/>
    <property type="evidence" value="ECO:0007669"/>
    <property type="project" value="InterPro"/>
</dbReference>
<evidence type="ECO:0000256" key="2">
    <source>
        <dbReference type="ARBA" id="ARBA00022723"/>
    </source>
</evidence>
<dbReference type="GO" id="GO:0007188">
    <property type="term" value="P:adenylate cyclase-modulating G protein-coupled receptor signaling pathway"/>
    <property type="evidence" value="ECO:0007669"/>
    <property type="project" value="TreeGrafter"/>
</dbReference>
<feature type="binding site" evidence="8">
    <location>
        <begin position="205"/>
        <end position="209"/>
    </location>
    <ligand>
        <name>GTP</name>
        <dbReference type="ChEBI" id="CHEBI:37565"/>
    </ligand>
</feature>
<feature type="compositionally biased region" description="Basic and acidic residues" evidence="10">
    <location>
        <begin position="16"/>
        <end position="29"/>
    </location>
</feature>
<evidence type="ECO:0000256" key="4">
    <source>
        <dbReference type="ARBA" id="ARBA00022842"/>
    </source>
</evidence>
<evidence type="ECO:0000256" key="8">
    <source>
        <dbReference type="PIRSR" id="PIRSR601019-1"/>
    </source>
</evidence>
<dbReference type="PROSITE" id="PS51882">
    <property type="entry name" value="G_ALPHA"/>
    <property type="match status" value="1"/>
</dbReference>
<evidence type="ECO:0000256" key="5">
    <source>
        <dbReference type="ARBA" id="ARBA00023134"/>
    </source>
</evidence>
<dbReference type="FunFam" id="1.10.400.10:FF:000007">
    <property type="entry name" value="Guanine nucleotide-binding protein subunit alpha"/>
    <property type="match status" value="1"/>
</dbReference>